<feature type="transmembrane region" description="Helical" evidence="4">
    <location>
        <begin position="107"/>
        <end position="129"/>
    </location>
</feature>
<evidence type="ECO:0000256" key="3">
    <source>
        <dbReference type="ARBA" id="ARBA00023136"/>
    </source>
</evidence>
<organism evidence="6 7">
    <name type="scientific">Labrys monachus</name>
    <dbReference type="NCBI Taxonomy" id="217067"/>
    <lineage>
        <taxon>Bacteria</taxon>
        <taxon>Pseudomonadati</taxon>
        <taxon>Pseudomonadota</taxon>
        <taxon>Alphaproteobacteria</taxon>
        <taxon>Hyphomicrobiales</taxon>
        <taxon>Xanthobacteraceae</taxon>
        <taxon>Labrys</taxon>
    </lineage>
</organism>
<keyword evidence="2 4" id="KW-1133">Transmembrane helix</keyword>
<dbReference type="InterPro" id="IPR036259">
    <property type="entry name" value="MFS_trans_sf"/>
</dbReference>
<dbReference type="InterPro" id="IPR020846">
    <property type="entry name" value="MFS_dom"/>
</dbReference>
<feature type="transmembrane region" description="Helical" evidence="4">
    <location>
        <begin position="16"/>
        <end position="35"/>
    </location>
</feature>
<feature type="transmembrane region" description="Helical" evidence="4">
    <location>
        <begin position="350"/>
        <end position="371"/>
    </location>
</feature>
<feature type="transmembrane region" description="Helical" evidence="4">
    <location>
        <begin position="171"/>
        <end position="191"/>
    </location>
</feature>
<name>A0ABU0FKK8_9HYPH</name>
<keyword evidence="1 4" id="KW-0812">Transmembrane</keyword>
<dbReference type="PANTHER" id="PTHR42910">
    <property type="entry name" value="TRANSPORTER SCO4007-RELATED"/>
    <property type="match status" value="1"/>
</dbReference>
<protein>
    <submittedName>
        <fullName evidence="6">MFS family arabinose efflux permease</fullName>
    </submittedName>
</protein>
<dbReference type="InterPro" id="IPR011701">
    <property type="entry name" value="MFS"/>
</dbReference>
<evidence type="ECO:0000313" key="6">
    <source>
        <dbReference type="EMBL" id="MDQ0395134.1"/>
    </source>
</evidence>
<dbReference type="EMBL" id="JAUSVK010000001">
    <property type="protein sequence ID" value="MDQ0395134.1"/>
    <property type="molecule type" value="Genomic_DNA"/>
</dbReference>
<proteinExistence type="predicted"/>
<dbReference type="CDD" id="cd17324">
    <property type="entry name" value="MFS_NepI_like"/>
    <property type="match status" value="1"/>
</dbReference>
<keyword evidence="3 4" id="KW-0472">Membrane</keyword>
<feature type="transmembrane region" description="Helical" evidence="4">
    <location>
        <begin position="55"/>
        <end position="72"/>
    </location>
</feature>
<accession>A0ABU0FKK8</accession>
<feature type="domain" description="Major facilitator superfamily (MFS) profile" evidence="5">
    <location>
        <begin position="18"/>
        <end position="396"/>
    </location>
</feature>
<sequence>MAAVTEEAAGQPKVSAWLIFLLAASCGLLAANVYYPQPLAGPIGAALGLSPHATGLIVTLTQLGYGTGLLLVVPLGDLVENRKLVLALVGLATLALLGAALSTQPAAFLASAFFIGLGSVAVQVLVPYAAHLAPEAVRGRVVGNVMSGLMLGIMLARPISSLVAELSSWHVVFFLSAGAMVALALVLGFGLPKRVPASRLSYGALLASMGRLLLTTPILQRRTLYHVCLFGAFSLFWTTTPLLLAGPAFRLSQGGIALFALAGVAGAVAAPIAGRVADRGWSRPATALAMMSAAAAFLVTHLAPPGSPLALGLLVVAANLLDFGVSSNLVLGQRAIYALGAEFRSRLNGLYMAIFFGGGAVGSAVGGWAYAQGGWALASWIGLALPVAALLCFATE</sequence>
<evidence type="ECO:0000256" key="1">
    <source>
        <dbReference type="ARBA" id="ARBA00022692"/>
    </source>
</evidence>
<feature type="transmembrane region" description="Helical" evidence="4">
    <location>
        <begin position="256"/>
        <end position="273"/>
    </location>
</feature>
<dbReference type="PROSITE" id="PS50850">
    <property type="entry name" value="MFS"/>
    <property type="match status" value="1"/>
</dbReference>
<feature type="transmembrane region" description="Helical" evidence="4">
    <location>
        <begin position="377"/>
        <end position="395"/>
    </location>
</feature>
<evidence type="ECO:0000256" key="4">
    <source>
        <dbReference type="SAM" id="Phobius"/>
    </source>
</evidence>
<dbReference type="PANTHER" id="PTHR42910:SF1">
    <property type="entry name" value="MAJOR FACILITATOR SUPERFAMILY (MFS) PROFILE DOMAIN-CONTAINING PROTEIN"/>
    <property type="match status" value="1"/>
</dbReference>
<feature type="transmembrane region" description="Helical" evidence="4">
    <location>
        <begin position="309"/>
        <end position="330"/>
    </location>
</feature>
<dbReference type="Pfam" id="PF07690">
    <property type="entry name" value="MFS_1"/>
    <property type="match status" value="1"/>
</dbReference>
<evidence type="ECO:0000259" key="5">
    <source>
        <dbReference type="PROSITE" id="PS50850"/>
    </source>
</evidence>
<dbReference type="SUPFAM" id="SSF103473">
    <property type="entry name" value="MFS general substrate transporter"/>
    <property type="match status" value="1"/>
</dbReference>
<evidence type="ECO:0000313" key="7">
    <source>
        <dbReference type="Proteomes" id="UP001237448"/>
    </source>
</evidence>
<gene>
    <name evidence="6" type="ORF">J3R73_004926</name>
</gene>
<feature type="transmembrane region" description="Helical" evidence="4">
    <location>
        <begin position="285"/>
        <end position="303"/>
    </location>
</feature>
<reference evidence="6 7" key="1">
    <citation type="submission" date="2023-07" db="EMBL/GenBank/DDBJ databases">
        <title>Genomic Encyclopedia of Type Strains, Phase IV (KMG-IV): sequencing the most valuable type-strain genomes for metagenomic binning, comparative biology and taxonomic classification.</title>
        <authorList>
            <person name="Goeker M."/>
        </authorList>
    </citation>
    <scope>NUCLEOTIDE SEQUENCE [LARGE SCALE GENOMIC DNA]</scope>
    <source>
        <strain evidence="6 7">DSM 5896</strain>
    </source>
</reference>
<feature type="transmembrane region" description="Helical" evidence="4">
    <location>
        <begin position="141"/>
        <end position="159"/>
    </location>
</feature>
<comment type="caution">
    <text evidence="6">The sequence shown here is derived from an EMBL/GenBank/DDBJ whole genome shotgun (WGS) entry which is preliminary data.</text>
</comment>
<dbReference type="Gene3D" id="1.20.1250.20">
    <property type="entry name" value="MFS general substrate transporter like domains"/>
    <property type="match status" value="1"/>
</dbReference>
<dbReference type="RefSeq" id="WP_307433510.1">
    <property type="nucleotide sequence ID" value="NZ_JAUSVK010000001.1"/>
</dbReference>
<feature type="transmembrane region" description="Helical" evidence="4">
    <location>
        <begin position="224"/>
        <end position="244"/>
    </location>
</feature>
<dbReference type="Proteomes" id="UP001237448">
    <property type="component" value="Unassembled WGS sequence"/>
</dbReference>
<keyword evidence="7" id="KW-1185">Reference proteome</keyword>
<evidence type="ECO:0000256" key="2">
    <source>
        <dbReference type="ARBA" id="ARBA00022989"/>
    </source>
</evidence>
<feature type="transmembrane region" description="Helical" evidence="4">
    <location>
        <begin position="84"/>
        <end position="101"/>
    </location>
</feature>